<reference evidence="2" key="1">
    <citation type="journal article" date="2023" name="Nat. Plants">
        <title>Single-cell RNA sequencing provides a high-resolution roadmap for understanding the multicellular compartmentation of specialized metabolism.</title>
        <authorList>
            <person name="Sun S."/>
            <person name="Shen X."/>
            <person name="Li Y."/>
            <person name="Li Y."/>
            <person name="Wang S."/>
            <person name="Li R."/>
            <person name="Zhang H."/>
            <person name="Shen G."/>
            <person name="Guo B."/>
            <person name="Wei J."/>
            <person name="Xu J."/>
            <person name="St-Pierre B."/>
            <person name="Chen S."/>
            <person name="Sun C."/>
        </authorList>
    </citation>
    <scope>NUCLEOTIDE SEQUENCE [LARGE SCALE GENOMIC DNA]</scope>
</reference>
<name>A0ACC0B6W0_CATRO</name>
<gene>
    <name evidence="1" type="ORF">M9H77_18239</name>
</gene>
<evidence type="ECO:0000313" key="2">
    <source>
        <dbReference type="Proteomes" id="UP001060085"/>
    </source>
</evidence>
<sequence length="121" mass="14534">MEARWASILEHEWRTWPFSLNTHYQSNTVTLQDVEEKVMTFPMFMDDEDETTQEPEESTPKFQEPLPNTSVVEESKRDECLPENKSEFEEGEPEKENERLLEIQESYRRATRNKVRDHPKE</sequence>
<proteinExistence type="predicted"/>
<protein>
    <submittedName>
        <fullName evidence="1">Uncharacterized protein</fullName>
    </submittedName>
</protein>
<dbReference type="EMBL" id="CM044704">
    <property type="protein sequence ID" value="KAI5668386.1"/>
    <property type="molecule type" value="Genomic_DNA"/>
</dbReference>
<accession>A0ACC0B6W0</accession>
<dbReference type="Proteomes" id="UP001060085">
    <property type="component" value="Linkage Group LG04"/>
</dbReference>
<evidence type="ECO:0000313" key="1">
    <source>
        <dbReference type="EMBL" id="KAI5668386.1"/>
    </source>
</evidence>
<comment type="caution">
    <text evidence="1">The sequence shown here is derived from an EMBL/GenBank/DDBJ whole genome shotgun (WGS) entry which is preliminary data.</text>
</comment>
<keyword evidence="2" id="KW-1185">Reference proteome</keyword>
<organism evidence="1 2">
    <name type="scientific">Catharanthus roseus</name>
    <name type="common">Madagascar periwinkle</name>
    <name type="synonym">Vinca rosea</name>
    <dbReference type="NCBI Taxonomy" id="4058"/>
    <lineage>
        <taxon>Eukaryota</taxon>
        <taxon>Viridiplantae</taxon>
        <taxon>Streptophyta</taxon>
        <taxon>Embryophyta</taxon>
        <taxon>Tracheophyta</taxon>
        <taxon>Spermatophyta</taxon>
        <taxon>Magnoliopsida</taxon>
        <taxon>eudicotyledons</taxon>
        <taxon>Gunneridae</taxon>
        <taxon>Pentapetalae</taxon>
        <taxon>asterids</taxon>
        <taxon>lamiids</taxon>
        <taxon>Gentianales</taxon>
        <taxon>Apocynaceae</taxon>
        <taxon>Rauvolfioideae</taxon>
        <taxon>Vinceae</taxon>
        <taxon>Catharanthinae</taxon>
        <taxon>Catharanthus</taxon>
    </lineage>
</organism>